<reference evidence="6 7" key="1">
    <citation type="submission" date="2019-07" db="EMBL/GenBank/DDBJ databases">
        <title>Whole genome shotgun sequence of Aneurinibacillus danicus NBRC 102444.</title>
        <authorList>
            <person name="Hosoyama A."/>
            <person name="Uohara A."/>
            <person name="Ohji S."/>
            <person name="Ichikawa N."/>
        </authorList>
    </citation>
    <scope>NUCLEOTIDE SEQUENCE [LARGE SCALE GENOMIC DNA]</scope>
    <source>
        <strain evidence="6 7">NBRC 102444</strain>
    </source>
</reference>
<evidence type="ECO:0000256" key="2">
    <source>
        <dbReference type="ARBA" id="ARBA00023015"/>
    </source>
</evidence>
<dbReference type="EMBL" id="BJXX01000032">
    <property type="protein sequence ID" value="GEN33266.1"/>
    <property type="molecule type" value="Genomic_DNA"/>
</dbReference>
<dbReference type="GO" id="GO:0003700">
    <property type="term" value="F:DNA-binding transcription factor activity"/>
    <property type="evidence" value="ECO:0007669"/>
    <property type="project" value="InterPro"/>
</dbReference>
<keyword evidence="2" id="KW-0805">Transcription regulation</keyword>
<dbReference type="PRINTS" id="PR00039">
    <property type="entry name" value="HTHLYSR"/>
</dbReference>
<dbReference type="Gene3D" id="3.40.190.290">
    <property type="match status" value="1"/>
</dbReference>
<evidence type="ECO:0000256" key="4">
    <source>
        <dbReference type="ARBA" id="ARBA00023163"/>
    </source>
</evidence>
<dbReference type="InterPro" id="IPR036390">
    <property type="entry name" value="WH_DNA-bd_sf"/>
</dbReference>
<keyword evidence="4" id="KW-0804">Transcription</keyword>
<sequence length="286" mass="32133">MDIKDLIVFKEVAEERNISRAARNLNYVQSNVTMRIKHLEDELGAPLFYRNGKGVALNANGEILLTYAKQIIHLIEQSIKSVQSNATTPLGTLKIGSTESTAAVRLPPILAAYYANYPEVELILETHTTDELIQLVLERKLEGAFVAGEVHHPDLTSTLFQEEELTLISHQPLSSIQDVNEISLLVFSRGCYYRNMLEKWLHEEGIYPKRVLEFGTIEAIIGCVKAGMGIAVMMKAIIKGHDHSLTLTPLPQKYSRVPTTFITRKDVFYSAALCKFIEMMKDAHTC</sequence>
<comment type="caution">
    <text evidence="6">The sequence shown here is derived from an EMBL/GenBank/DDBJ whole genome shotgun (WGS) entry which is preliminary data.</text>
</comment>
<dbReference type="InterPro" id="IPR005119">
    <property type="entry name" value="LysR_subst-bd"/>
</dbReference>
<feature type="domain" description="HTH lysR-type" evidence="5">
    <location>
        <begin position="1"/>
        <end position="58"/>
    </location>
</feature>
<evidence type="ECO:0000313" key="6">
    <source>
        <dbReference type="EMBL" id="GEN33266.1"/>
    </source>
</evidence>
<dbReference type="Pfam" id="PF03466">
    <property type="entry name" value="LysR_substrate"/>
    <property type="match status" value="1"/>
</dbReference>
<dbReference type="OrthoDB" id="8479357at2"/>
<keyword evidence="7" id="KW-1185">Reference proteome</keyword>
<dbReference type="FunFam" id="1.10.10.10:FF:000001">
    <property type="entry name" value="LysR family transcriptional regulator"/>
    <property type="match status" value="1"/>
</dbReference>
<dbReference type="SUPFAM" id="SSF46785">
    <property type="entry name" value="Winged helix' DNA-binding domain"/>
    <property type="match status" value="1"/>
</dbReference>
<dbReference type="Pfam" id="PF00126">
    <property type="entry name" value="HTH_1"/>
    <property type="match status" value="1"/>
</dbReference>
<evidence type="ECO:0000313" key="7">
    <source>
        <dbReference type="Proteomes" id="UP000321157"/>
    </source>
</evidence>
<organism evidence="6 7">
    <name type="scientific">Aneurinibacillus danicus</name>
    <dbReference type="NCBI Taxonomy" id="267746"/>
    <lineage>
        <taxon>Bacteria</taxon>
        <taxon>Bacillati</taxon>
        <taxon>Bacillota</taxon>
        <taxon>Bacilli</taxon>
        <taxon>Bacillales</taxon>
        <taxon>Paenibacillaceae</taxon>
        <taxon>Aneurinibacillus group</taxon>
        <taxon>Aneurinibacillus</taxon>
    </lineage>
</organism>
<dbReference type="AlphaFoldDB" id="A0A511V2Y4"/>
<protein>
    <submittedName>
        <fullName evidence="6">LysR family transcriptional regulator</fullName>
    </submittedName>
</protein>
<dbReference type="CDD" id="cd08442">
    <property type="entry name" value="PBP2_YofA_SoxR_like"/>
    <property type="match status" value="1"/>
</dbReference>
<dbReference type="PANTHER" id="PTHR30126:SF40">
    <property type="entry name" value="HTH-TYPE TRANSCRIPTIONAL REGULATOR GLTR"/>
    <property type="match status" value="1"/>
</dbReference>
<evidence type="ECO:0000256" key="1">
    <source>
        <dbReference type="ARBA" id="ARBA00009437"/>
    </source>
</evidence>
<dbReference type="RefSeq" id="WP_146808556.1">
    <property type="nucleotide sequence ID" value="NZ_BJXX01000032.1"/>
</dbReference>
<dbReference type="InterPro" id="IPR000847">
    <property type="entry name" value="LysR_HTH_N"/>
</dbReference>
<accession>A0A511V2Y4</accession>
<proteinExistence type="inferred from homology"/>
<dbReference type="Gene3D" id="1.10.10.10">
    <property type="entry name" value="Winged helix-like DNA-binding domain superfamily/Winged helix DNA-binding domain"/>
    <property type="match status" value="1"/>
</dbReference>
<keyword evidence="3" id="KW-0238">DNA-binding</keyword>
<dbReference type="GO" id="GO:0000976">
    <property type="term" value="F:transcription cis-regulatory region binding"/>
    <property type="evidence" value="ECO:0007669"/>
    <property type="project" value="TreeGrafter"/>
</dbReference>
<dbReference type="PROSITE" id="PS50931">
    <property type="entry name" value="HTH_LYSR"/>
    <property type="match status" value="1"/>
</dbReference>
<comment type="similarity">
    <text evidence="1">Belongs to the LysR transcriptional regulatory family.</text>
</comment>
<gene>
    <name evidence="6" type="ORF">ADA01nite_07260</name>
</gene>
<dbReference type="Proteomes" id="UP000321157">
    <property type="component" value="Unassembled WGS sequence"/>
</dbReference>
<dbReference type="InterPro" id="IPR036388">
    <property type="entry name" value="WH-like_DNA-bd_sf"/>
</dbReference>
<evidence type="ECO:0000259" key="5">
    <source>
        <dbReference type="PROSITE" id="PS50931"/>
    </source>
</evidence>
<name>A0A511V2Y4_9BACL</name>
<evidence type="ECO:0000256" key="3">
    <source>
        <dbReference type="ARBA" id="ARBA00023125"/>
    </source>
</evidence>
<dbReference type="SUPFAM" id="SSF53850">
    <property type="entry name" value="Periplasmic binding protein-like II"/>
    <property type="match status" value="1"/>
</dbReference>
<dbReference type="PANTHER" id="PTHR30126">
    <property type="entry name" value="HTH-TYPE TRANSCRIPTIONAL REGULATOR"/>
    <property type="match status" value="1"/>
</dbReference>